<name>A0A5P3MPU4_NEIAN</name>
<evidence type="ECO:0000256" key="1">
    <source>
        <dbReference type="SAM" id="Phobius"/>
    </source>
</evidence>
<sequence>MVADWNVWSAAVYGLIWLLLIFRAGMFQWFWGSVLLWLGVSVLGSRLLLGIWGMTHIGPLMLPHFYLTVASVFFWIDFRQATAEDAAVKPDRRFEWLALFALSNMVMTAAFVLTLGLMWYHYPNGLTLAVLPAMLQFYALQPLDWFVLQAVLMAVFYVHRRLIERRPAYCFSLRQWYAGCLLAFVLQWGCIIGIALDGRM</sequence>
<feature type="transmembrane region" description="Helical" evidence="1">
    <location>
        <begin position="6"/>
        <end position="22"/>
    </location>
</feature>
<gene>
    <name evidence="2" type="ORF">D0T90_02960</name>
</gene>
<feature type="transmembrane region" description="Helical" evidence="1">
    <location>
        <begin position="97"/>
        <end position="122"/>
    </location>
</feature>
<dbReference type="EMBL" id="CP031699">
    <property type="protein sequence ID" value="QEY23587.1"/>
    <property type="molecule type" value="Genomic_DNA"/>
</dbReference>
<evidence type="ECO:0000313" key="2">
    <source>
        <dbReference type="EMBL" id="QEY23587.1"/>
    </source>
</evidence>
<dbReference type="RefSeq" id="WP_123794983.1">
    <property type="nucleotide sequence ID" value="NZ_CP031699.1"/>
</dbReference>
<keyword evidence="1" id="KW-1133">Transmembrane helix</keyword>
<evidence type="ECO:0000313" key="3">
    <source>
        <dbReference type="Proteomes" id="UP000325536"/>
    </source>
</evidence>
<accession>A0A5P3MPU4</accession>
<keyword evidence="1" id="KW-0812">Transmembrane</keyword>
<proteinExistence type="predicted"/>
<dbReference type="OrthoDB" id="8613517at2"/>
<feature type="transmembrane region" description="Helical" evidence="1">
    <location>
        <begin position="57"/>
        <end position="76"/>
    </location>
</feature>
<reference evidence="2 3" key="1">
    <citation type="submission" date="2018-08" db="EMBL/GenBank/DDBJ databases">
        <title>Neisseria animalis ATCC 49930 complete genome.</title>
        <authorList>
            <person name="Veseli I.A."/>
            <person name="Mascarenhas dos Santos A.C."/>
            <person name="Buttler R."/>
            <person name="Pombert J.-F."/>
        </authorList>
    </citation>
    <scope>NUCLEOTIDE SEQUENCE [LARGE SCALE GENOMIC DNA]</scope>
    <source>
        <strain evidence="2 3">ATCC 49930</strain>
    </source>
</reference>
<dbReference type="Proteomes" id="UP000325536">
    <property type="component" value="Chromosome"/>
</dbReference>
<protein>
    <submittedName>
        <fullName evidence="2">Uncharacterized protein</fullName>
    </submittedName>
</protein>
<dbReference type="AlphaFoldDB" id="A0A5P3MPU4"/>
<feature type="transmembrane region" description="Helical" evidence="1">
    <location>
        <begin position="142"/>
        <end position="163"/>
    </location>
</feature>
<feature type="transmembrane region" description="Helical" evidence="1">
    <location>
        <begin position="175"/>
        <end position="196"/>
    </location>
</feature>
<keyword evidence="3" id="KW-1185">Reference proteome</keyword>
<organism evidence="2 3">
    <name type="scientific">Neisseria animalis</name>
    <dbReference type="NCBI Taxonomy" id="492"/>
    <lineage>
        <taxon>Bacteria</taxon>
        <taxon>Pseudomonadati</taxon>
        <taxon>Pseudomonadota</taxon>
        <taxon>Betaproteobacteria</taxon>
        <taxon>Neisseriales</taxon>
        <taxon>Neisseriaceae</taxon>
        <taxon>Neisseria</taxon>
    </lineage>
</organism>
<keyword evidence="1" id="KW-0472">Membrane</keyword>
<dbReference type="KEGG" id="naq:D0T90_02960"/>
<feature type="transmembrane region" description="Helical" evidence="1">
    <location>
        <begin position="29"/>
        <end position="51"/>
    </location>
</feature>